<evidence type="ECO:0000256" key="3">
    <source>
        <dbReference type="ARBA" id="ARBA00022568"/>
    </source>
</evidence>
<dbReference type="AlphaFoldDB" id="A0A813EDP1"/>
<organism evidence="16 17">
    <name type="scientific">Polarella glacialis</name>
    <name type="common">Dinoflagellate</name>
    <dbReference type="NCBI Taxonomy" id="89957"/>
    <lineage>
        <taxon>Eukaryota</taxon>
        <taxon>Sar</taxon>
        <taxon>Alveolata</taxon>
        <taxon>Dinophyceae</taxon>
        <taxon>Suessiales</taxon>
        <taxon>Suessiaceae</taxon>
        <taxon>Polarella</taxon>
    </lineage>
</organism>
<name>A0A813EDP1_POLGL</name>
<evidence type="ECO:0000256" key="9">
    <source>
        <dbReference type="ARBA" id="ARBA00023065"/>
    </source>
</evidence>
<keyword evidence="10 14" id="KW-0472">Membrane</keyword>
<dbReference type="SUPFAM" id="SSF81324">
    <property type="entry name" value="Voltage-gated potassium channels"/>
    <property type="match status" value="1"/>
</dbReference>
<keyword evidence="6" id="KW-0106">Calcium</keyword>
<keyword evidence="2" id="KW-0813">Transport</keyword>
<dbReference type="EMBL" id="CAJNNV010010927">
    <property type="protein sequence ID" value="CAE8599262.1"/>
    <property type="molecule type" value="Genomic_DNA"/>
</dbReference>
<evidence type="ECO:0000313" key="17">
    <source>
        <dbReference type="Proteomes" id="UP000654075"/>
    </source>
</evidence>
<comment type="caution">
    <text evidence="16">The sequence shown here is derived from an EMBL/GenBank/DDBJ whole genome shotgun (WGS) entry which is preliminary data.</text>
</comment>
<evidence type="ECO:0000256" key="6">
    <source>
        <dbReference type="ARBA" id="ARBA00022837"/>
    </source>
</evidence>
<dbReference type="OrthoDB" id="431647at2759"/>
<evidence type="ECO:0000256" key="14">
    <source>
        <dbReference type="SAM" id="Phobius"/>
    </source>
</evidence>
<feature type="transmembrane region" description="Helical" evidence="14">
    <location>
        <begin position="127"/>
        <end position="145"/>
    </location>
</feature>
<keyword evidence="12" id="KW-0407">Ion channel</keyword>
<dbReference type="OMA" id="WSHEHHE"/>
<dbReference type="Pfam" id="PF00520">
    <property type="entry name" value="Ion_trans"/>
    <property type="match status" value="1"/>
</dbReference>
<dbReference type="GO" id="GO:0098703">
    <property type="term" value="P:calcium ion import across plasma membrane"/>
    <property type="evidence" value="ECO:0007669"/>
    <property type="project" value="TreeGrafter"/>
</dbReference>
<reference evidence="16" key="1">
    <citation type="submission" date="2021-02" db="EMBL/GenBank/DDBJ databases">
        <authorList>
            <person name="Dougan E. K."/>
            <person name="Rhodes N."/>
            <person name="Thang M."/>
            <person name="Chan C."/>
        </authorList>
    </citation>
    <scope>NUCLEOTIDE SEQUENCE</scope>
</reference>
<evidence type="ECO:0000256" key="8">
    <source>
        <dbReference type="ARBA" id="ARBA00022989"/>
    </source>
</evidence>
<evidence type="ECO:0000256" key="11">
    <source>
        <dbReference type="ARBA" id="ARBA00023180"/>
    </source>
</evidence>
<feature type="non-terminal residue" evidence="16">
    <location>
        <position position="1"/>
    </location>
</feature>
<dbReference type="PANTHER" id="PTHR45628">
    <property type="entry name" value="VOLTAGE-DEPENDENT CALCIUM CHANNEL TYPE A SUBUNIT ALPHA-1"/>
    <property type="match status" value="1"/>
</dbReference>
<evidence type="ECO:0000256" key="5">
    <source>
        <dbReference type="ARBA" id="ARBA00022692"/>
    </source>
</evidence>
<keyword evidence="3" id="KW-0109">Calcium transport</keyword>
<feature type="non-terminal residue" evidence="16">
    <location>
        <position position="195"/>
    </location>
</feature>
<keyword evidence="9" id="KW-0406">Ion transport</keyword>
<evidence type="ECO:0000256" key="1">
    <source>
        <dbReference type="ARBA" id="ARBA00004141"/>
    </source>
</evidence>
<dbReference type="GO" id="GO:0005891">
    <property type="term" value="C:voltage-gated calcium channel complex"/>
    <property type="evidence" value="ECO:0007669"/>
    <property type="project" value="TreeGrafter"/>
</dbReference>
<dbReference type="InterPro" id="IPR027359">
    <property type="entry name" value="Volt_channel_dom_sf"/>
</dbReference>
<dbReference type="InterPro" id="IPR050599">
    <property type="entry name" value="VDCC_alpha-1_subunit"/>
</dbReference>
<keyword evidence="4" id="KW-0107">Calcium channel</keyword>
<dbReference type="Proteomes" id="UP000654075">
    <property type="component" value="Unassembled WGS sequence"/>
</dbReference>
<keyword evidence="5 14" id="KW-0812">Transmembrane</keyword>
<protein>
    <recommendedName>
        <fullName evidence="15">Ion transport domain-containing protein</fullName>
    </recommendedName>
</protein>
<evidence type="ECO:0000256" key="13">
    <source>
        <dbReference type="SAM" id="MobiDB-lite"/>
    </source>
</evidence>
<evidence type="ECO:0000259" key="15">
    <source>
        <dbReference type="Pfam" id="PF00520"/>
    </source>
</evidence>
<accession>A0A813EDP1</accession>
<sequence length="195" mass="22975">KEQKRRRSQGSDWSHEHHEEFEHMMEEKLKEEMLKENKDRFKNPHPYPRIRSIVFSRSFESFSTALILCNTFVIGWQASVLRPTEAETAINTIIEHAFTALFLIELVLRVITFGWTMLLVKENTPDVFLVVLSVGITWILSPAGFEVDLLRKLTVLRTLRLVRIARAVKHRPEFREMWSLVQGLTESSETLFWTY</sequence>
<feature type="domain" description="Ion transport" evidence="15">
    <location>
        <begin position="57"/>
        <end position="181"/>
    </location>
</feature>
<feature type="transmembrane region" description="Helical" evidence="14">
    <location>
        <begin position="98"/>
        <end position="120"/>
    </location>
</feature>
<dbReference type="InterPro" id="IPR005821">
    <property type="entry name" value="Ion_trans_dom"/>
</dbReference>
<evidence type="ECO:0000256" key="2">
    <source>
        <dbReference type="ARBA" id="ARBA00022448"/>
    </source>
</evidence>
<proteinExistence type="predicted"/>
<keyword evidence="17" id="KW-1185">Reference proteome</keyword>
<evidence type="ECO:0000256" key="12">
    <source>
        <dbReference type="ARBA" id="ARBA00023303"/>
    </source>
</evidence>
<evidence type="ECO:0000256" key="10">
    <source>
        <dbReference type="ARBA" id="ARBA00023136"/>
    </source>
</evidence>
<evidence type="ECO:0000256" key="4">
    <source>
        <dbReference type="ARBA" id="ARBA00022673"/>
    </source>
</evidence>
<dbReference type="Gene3D" id="1.20.120.350">
    <property type="entry name" value="Voltage-gated potassium channels. Chain C"/>
    <property type="match status" value="1"/>
</dbReference>
<keyword evidence="8 14" id="KW-1133">Transmembrane helix</keyword>
<keyword evidence="7" id="KW-0851">Voltage-gated channel</keyword>
<feature type="region of interest" description="Disordered" evidence="13">
    <location>
        <begin position="1"/>
        <end position="20"/>
    </location>
</feature>
<evidence type="ECO:0000313" key="16">
    <source>
        <dbReference type="EMBL" id="CAE8599262.1"/>
    </source>
</evidence>
<dbReference type="GO" id="GO:0008331">
    <property type="term" value="F:high voltage-gated calcium channel activity"/>
    <property type="evidence" value="ECO:0007669"/>
    <property type="project" value="TreeGrafter"/>
</dbReference>
<dbReference type="PANTHER" id="PTHR45628:SF7">
    <property type="entry name" value="VOLTAGE-DEPENDENT CALCIUM CHANNEL TYPE A SUBUNIT ALPHA-1"/>
    <property type="match status" value="1"/>
</dbReference>
<evidence type="ECO:0000256" key="7">
    <source>
        <dbReference type="ARBA" id="ARBA00022882"/>
    </source>
</evidence>
<comment type="subcellular location">
    <subcellularLocation>
        <location evidence="1">Membrane</location>
        <topology evidence="1">Multi-pass membrane protein</topology>
    </subcellularLocation>
</comment>
<keyword evidence="11" id="KW-0325">Glycoprotein</keyword>
<gene>
    <name evidence="16" type="ORF">PGLA1383_LOCUS17620</name>
</gene>